<dbReference type="SUPFAM" id="SSF48439">
    <property type="entry name" value="Protein prenylyltransferase"/>
    <property type="match status" value="1"/>
</dbReference>
<organism evidence="15 16">
    <name type="scientific">Aduncisulcus paluster</name>
    <dbReference type="NCBI Taxonomy" id="2918883"/>
    <lineage>
        <taxon>Eukaryota</taxon>
        <taxon>Metamonada</taxon>
        <taxon>Carpediemonas-like organisms</taxon>
        <taxon>Aduncisulcus</taxon>
    </lineage>
</organism>
<accession>A0ABQ5KUK7</accession>
<dbReference type="EC" id="2.5.1.58" evidence="4"/>
<evidence type="ECO:0000256" key="13">
    <source>
        <dbReference type="ARBA" id="ARBA00043219"/>
    </source>
</evidence>
<comment type="cofactor">
    <cofactor evidence="1">
        <name>Mg(2+)</name>
        <dbReference type="ChEBI" id="CHEBI:18420"/>
    </cofactor>
</comment>
<evidence type="ECO:0000256" key="8">
    <source>
        <dbReference type="ARBA" id="ARBA00022842"/>
    </source>
</evidence>
<evidence type="ECO:0000256" key="7">
    <source>
        <dbReference type="ARBA" id="ARBA00022737"/>
    </source>
</evidence>
<comment type="caution">
    <text evidence="15">The sequence shown here is derived from an EMBL/GenBank/DDBJ whole genome shotgun (WGS) entry which is preliminary data.</text>
</comment>
<keyword evidence="7" id="KW-0677">Repeat</keyword>
<keyword evidence="16" id="KW-1185">Reference proteome</keyword>
<evidence type="ECO:0000256" key="1">
    <source>
        <dbReference type="ARBA" id="ARBA00001946"/>
    </source>
</evidence>
<sequence>MSDEYPFIPKEPEDVCVSIEYTPEYKSAINHINRLVHEQIYTEETMKATLDVMEMNPAHYAVYELRRKTIDVISYDLNAELEFTHQFILKSIKVFQLWNHLEEIISKYRDSILKSEISEEEKAKTLKTLAIGEIAFSTSVLDVDSKNYHCWTYRQFIIRTFDIYEGELAFSQSLIVKDRLNNSAWSYRMWVIDYWFSRYSTDPKFLKLPSDMAKPAFVESITEYSPPYAYEGGKKDEGKKDEEDETSDDVEIKRSKAPKVADMVGSWVDVDEVSNISEGFLCDGRFVPNRMLESEKEEEKGGIESSEGEHGKKISSFTSAPIISLLLSSELYFATQWLKLTASNESGWNYLKGLLIPLRSDSKPTHNRLSLWGKDERRTIIKFSIGKKKDYFCQLIPQSLVELLEIQCDIEKAFLQPYPIALFAEYVIEKVEGIDDKKLKQFCTLCDKLAFEFDTVKAKYWVWMKTLAIKSSK</sequence>
<dbReference type="InterPro" id="IPR002088">
    <property type="entry name" value="Prenyl_trans_a"/>
</dbReference>
<evidence type="ECO:0000256" key="12">
    <source>
        <dbReference type="ARBA" id="ARBA00043086"/>
    </source>
</evidence>
<reference evidence="15" key="1">
    <citation type="submission" date="2022-03" db="EMBL/GenBank/DDBJ databases">
        <title>Draft genome sequence of Aduncisulcus paluster, a free-living microaerophilic Fornicata.</title>
        <authorList>
            <person name="Yuyama I."/>
            <person name="Kume K."/>
            <person name="Tamura T."/>
            <person name="Inagaki Y."/>
            <person name="Hashimoto T."/>
        </authorList>
    </citation>
    <scope>NUCLEOTIDE SEQUENCE</scope>
    <source>
        <strain evidence="15">NY0171</strain>
    </source>
</reference>
<keyword evidence="8" id="KW-0460">Magnesium</keyword>
<protein>
    <recommendedName>
        <fullName evidence="9">Protein farnesyltransferase/geranylgeranyltransferase type-1 subunit alpha</fullName>
        <ecNumber evidence="4">2.5.1.58</ecNumber>
        <ecNumber evidence="3">2.5.1.59</ecNumber>
    </recommendedName>
    <alternativeName>
        <fullName evidence="12">CAAX farnesyltransferase subunit alpha</fullName>
    </alternativeName>
    <alternativeName>
        <fullName evidence="11">FTase-alpha</fullName>
    </alternativeName>
    <alternativeName>
        <fullName evidence="10">Ras proteins prenyltransferase subunit alpha</fullName>
    </alternativeName>
    <alternativeName>
        <fullName evidence="13">Type I protein geranyl-geranyltransferase subunit alpha</fullName>
    </alternativeName>
</protein>
<name>A0ABQ5KUK7_9EUKA</name>
<dbReference type="EMBL" id="BQXS01011151">
    <property type="protein sequence ID" value="GKT36143.1"/>
    <property type="molecule type" value="Genomic_DNA"/>
</dbReference>
<dbReference type="PANTHER" id="PTHR11129:SF1">
    <property type="entry name" value="PROTEIN FARNESYLTRANSFERASE_GERANYLGERANYLTRANSFERASE TYPE-1 SUBUNIT ALPHA"/>
    <property type="match status" value="1"/>
</dbReference>
<evidence type="ECO:0000313" key="15">
    <source>
        <dbReference type="EMBL" id="GKT36143.1"/>
    </source>
</evidence>
<feature type="region of interest" description="Disordered" evidence="14">
    <location>
        <begin position="293"/>
        <end position="312"/>
    </location>
</feature>
<dbReference type="EC" id="2.5.1.59" evidence="3"/>
<evidence type="ECO:0000313" key="16">
    <source>
        <dbReference type="Proteomes" id="UP001057375"/>
    </source>
</evidence>
<dbReference type="PANTHER" id="PTHR11129">
    <property type="entry name" value="PROTEIN FARNESYLTRANSFERASE ALPHA SUBUNIT/RAB GERANYLGERANYL TRANSFERASE ALPHA SUBUNIT"/>
    <property type="match status" value="1"/>
</dbReference>
<dbReference type="Pfam" id="PF01239">
    <property type="entry name" value="PPTA"/>
    <property type="match status" value="4"/>
</dbReference>
<feature type="compositionally biased region" description="Basic and acidic residues" evidence="14">
    <location>
        <begin position="232"/>
        <end position="241"/>
    </location>
</feature>
<evidence type="ECO:0000256" key="5">
    <source>
        <dbReference type="ARBA" id="ARBA00022602"/>
    </source>
</evidence>
<keyword evidence="5" id="KW-0637">Prenyltransferase</keyword>
<dbReference type="Gene3D" id="1.25.40.120">
    <property type="entry name" value="Protein prenylyltransferase"/>
    <property type="match status" value="2"/>
</dbReference>
<evidence type="ECO:0000256" key="14">
    <source>
        <dbReference type="SAM" id="MobiDB-lite"/>
    </source>
</evidence>
<dbReference type="Proteomes" id="UP001057375">
    <property type="component" value="Unassembled WGS sequence"/>
</dbReference>
<evidence type="ECO:0000256" key="3">
    <source>
        <dbReference type="ARBA" id="ARBA00012700"/>
    </source>
</evidence>
<evidence type="ECO:0000256" key="9">
    <source>
        <dbReference type="ARBA" id="ARBA00040965"/>
    </source>
</evidence>
<evidence type="ECO:0000256" key="6">
    <source>
        <dbReference type="ARBA" id="ARBA00022679"/>
    </source>
</evidence>
<evidence type="ECO:0000256" key="11">
    <source>
        <dbReference type="ARBA" id="ARBA00042436"/>
    </source>
</evidence>
<comment type="similarity">
    <text evidence="2">Belongs to the protein prenyltransferase subunit alpha family.</text>
</comment>
<keyword evidence="6" id="KW-0808">Transferase</keyword>
<evidence type="ECO:0000256" key="4">
    <source>
        <dbReference type="ARBA" id="ARBA00012702"/>
    </source>
</evidence>
<gene>
    <name evidence="15" type="ORF">ADUPG1_009163</name>
</gene>
<proteinExistence type="inferred from homology"/>
<evidence type="ECO:0000256" key="2">
    <source>
        <dbReference type="ARBA" id="ARBA00006734"/>
    </source>
</evidence>
<feature type="region of interest" description="Disordered" evidence="14">
    <location>
        <begin position="228"/>
        <end position="250"/>
    </location>
</feature>
<evidence type="ECO:0000256" key="10">
    <source>
        <dbReference type="ARBA" id="ARBA00041392"/>
    </source>
</evidence>
<dbReference type="PROSITE" id="PS51147">
    <property type="entry name" value="PFTA"/>
    <property type="match status" value="2"/>
</dbReference>